<dbReference type="RefSeq" id="WP_200970899.1">
    <property type="nucleotide sequence ID" value="NZ_CP065592.1"/>
</dbReference>
<dbReference type="EMBL" id="CP065592">
    <property type="protein sequence ID" value="QPQ54372.1"/>
    <property type="molecule type" value="Genomic_DNA"/>
</dbReference>
<name>A0A7T2GI99_9SPHN</name>
<sequence length="127" mass="14477">MVKFTVVVREAGKVKPDYSLDFEAPMLPRVGDYLSIQRPDHPRPFGEDMIVAKIWWRLFHPETGGFGKDPPKVGTFDEVFVECVPAVSPYSSDQWRRSLEHANAPEFEVERFSVSESQIAEATRGYS</sequence>
<proteinExistence type="predicted"/>
<gene>
    <name evidence="1" type="ORF">IC614_08400</name>
</gene>
<dbReference type="Proteomes" id="UP000594873">
    <property type="component" value="Chromosome"/>
</dbReference>
<protein>
    <submittedName>
        <fullName evidence="1">Uncharacterized protein</fullName>
    </submittedName>
</protein>
<dbReference type="AlphaFoldDB" id="A0A7T2GI99"/>
<accession>A0A7T2GI99</accession>
<evidence type="ECO:0000313" key="1">
    <source>
        <dbReference type="EMBL" id="QPQ54372.1"/>
    </source>
</evidence>
<dbReference type="KEGG" id="sflv:IC614_08400"/>
<evidence type="ECO:0000313" key="2">
    <source>
        <dbReference type="Proteomes" id="UP000594873"/>
    </source>
</evidence>
<organism evidence="1 2">
    <name type="scientific">Allosphingosinicella flava</name>
    <dbReference type="NCBI Taxonomy" id="2771430"/>
    <lineage>
        <taxon>Bacteria</taxon>
        <taxon>Pseudomonadati</taxon>
        <taxon>Pseudomonadota</taxon>
        <taxon>Alphaproteobacteria</taxon>
        <taxon>Sphingomonadales</taxon>
        <taxon>Sphingomonadaceae</taxon>
        <taxon>Allosphingosinicella</taxon>
    </lineage>
</organism>
<reference evidence="1 2" key="1">
    <citation type="submission" date="2020-11" db="EMBL/GenBank/DDBJ databases">
        <title>Genome seq and assembly of Sphingosinicella sp.</title>
        <authorList>
            <person name="Chhetri G."/>
        </authorList>
    </citation>
    <scope>NUCLEOTIDE SEQUENCE [LARGE SCALE GENOMIC DNA]</scope>
    <source>
        <strain evidence="1 2">UDD2</strain>
    </source>
</reference>
<keyword evidence="2" id="KW-1185">Reference proteome</keyword>